<accession>A0A381X715</accession>
<dbReference type="AlphaFoldDB" id="A0A381X715"/>
<organism evidence="1">
    <name type="scientific">marine metagenome</name>
    <dbReference type="NCBI Taxonomy" id="408172"/>
    <lineage>
        <taxon>unclassified sequences</taxon>
        <taxon>metagenomes</taxon>
        <taxon>ecological metagenomes</taxon>
    </lineage>
</organism>
<dbReference type="Gene3D" id="2.60.120.260">
    <property type="entry name" value="Galactose-binding domain-like"/>
    <property type="match status" value="1"/>
</dbReference>
<sequence length="859" mass="93719">MKTTRLFTHWMKSASAVAFFFTLIHSPLAKVLDDFDDNKVTGWEKFDFGSGNGFLKEEDGQFTIGMHQASKQPFFVAATYGSQTYTIEDGVTLEFRIDLIEANQPEAYAAVGFIPKDTSVSQLSGYSAVKDNGDVILAKGLNKFFYDTTDGEWTETPENITLSISMTGKGESVVMTVKVLDIENNNAVLFEQTSIDTPDADDFQTGTDSPAAPFLGKPGNFVLLLYHNDTNGSLPASTVTLDNAKVFQYEAATVDDFDDNKVNDWRIFDFGTGNGFLSEEEGQLTIGMRQPSGQPFFVAATYEPKTFTIEDGTTVEFSVDLVASNQPDSFAVLSFIPKENSVSTLSGYSFAKDINDLLFAKGLSKYFYETTEGEWIDREENIRLVMSMTGSGNSVEVTTKVLDLENNQIVLFEETVTDTAEAEDFSSGNDSPAGSFIDKPGNFVLLLYHNDGNGSLPASNVILDNAYASVSGAKGKNQPPNITSVMPGASSLFLPVSTEITFVVNDDQGVEPNDVAVTLNGTKYTIANGLTVAGTSTARQVSLGSLKAGENYHAVIAAVDADGKTDTHNLYFDTFDTNSFVVEVEDYNYEWGEFIDTPVLIPELDEDGIEPNWGENSYNSQEGYIGIDFFDTDETLVPVTHRYRPYDGVSTAPALDLVRQKFNDAGGGQKGIYDFGVVDIEEGEWLNYTRTYPNGEYLVYLRQAQFDMSEAKSTLELVTSASDEDEQTTEVLGSFLGTGSGVEFRNVLLTDEAGKEPVIVKLGGKATLRLAQHITDPNGLYLVQNYLVFVKYEKPTLALQASSAVNGPYQTESGATIDEANRTITIGQSGNTQFYRLSGASVKIGSVQVANGKVTLKYE</sequence>
<dbReference type="EMBL" id="UINC01014119">
    <property type="protein sequence ID" value="SVA60458.1"/>
    <property type="molecule type" value="Genomic_DNA"/>
</dbReference>
<proteinExistence type="predicted"/>
<reference evidence="1" key="1">
    <citation type="submission" date="2018-05" db="EMBL/GenBank/DDBJ databases">
        <authorList>
            <person name="Lanie J.A."/>
            <person name="Ng W.-L."/>
            <person name="Kazmierczak K.M."/>
            <person name="Andrzejewski T.M."/>
            <person name="Davidsen T.M."/>
            <person name="Wayne K.J."/>
            <person name="Tettelin H."/>
            <person name="Glass J.I."/>
            <person name="Rusch D."/>
            <person name="Podicherti R."/>
            <person name="Tsui H.-C.T."/>
            <person name="Winkler M.E."/>
        </authorList>
    </citation>
    <scope>NUCLEOTIDE SEQUENCE</scope>
</reference>
<evidence type="ECO:0000313" key="1">
    <source>
        <dbReference type="EMBL" id="SVA60458.1"/>
    </source>
</evidence>
<name>A0A381X715_9ZZZZ</name>
<gene>
    <name evidence="1" type="ORF">METZ01_LOCUS113312</name>
</gene>
<protein>
    <submittedName>
        <fullName evidence="1">Uncharacterized protein</fullName>
    </submittedName>
</protein>